<keyword evidence="3" id="KW-0862">Zinc</keyword>
<dbReference type="Pfam" id="PF00169">
    <property type="entry name" value="PH"/>
    <property type="match status" value="1"/>
</dbReference>
<evidence type="ECO:0000256" key="3">
    <source>
        <dbReference type="ARBA" id="ARBA00022833"/>
    </source>
</evidence>
<name>A0A1J1IPG9_9DIPT</name>
<dbReference type="AlphaFoldDB" id="A0A1J1IPG9"/>
<dbReference type="Gene3D" id="2.30.29.30">
    <property type="entry name" value="Pleckstrin-homology domain (PH domain)/Phosphotyrosine-binding domain (PTB)"/>
    <property type="match status" value="1"/>
</dbReference>
<dbReference type="PROSITE" id="PS50003">
    <property type="entry name" value="PH_DOMAIN"/>
    <property type="match status" value="1"/>
</dbReference>
<evidence type="ECO:0000256" key="4">
    <source>
        <dbReference type="PROSITE-ProRule" id="PRU00432"/>
    </source>
</evidence>
<dbReference type="GO" id="GO:0035556">
    <property type="term" value="P:intracellular signal transduction"/>
    <property type="evidence" value="ECO:0007669"/>
    <property type="project" value="InterPro"/>
</dbReference>
<sequence length="177" mass="20473">MSETTTMIKCGPMIKRSQNKKKWSMVNYKNRWFELSRSFLIYYDNCEGVREKRRERGRIDVRGIKLVEPAILHGEGGDASAPNGYPFQIGYSELNCITGGNSTLPTFTLYLVATTDKERNEWIRAIRKVAEDFSPKSFRYHPGLFKINKWSCCRNVSRTALGCLVATIWPEKNNNYK</sequence>
<keyword evidence="1" id="KW-0479">Metal-binding</keyword>
<accession>A0A1J1IPG9</accession>
<evidence type="ECO:0000313" key="6">
    <source>
        <dbReference type="EMBL" id="CRL01444.1"/>
    </source>
</evidence>
<proteinExistence type="predicted"/>
<keyword evidence="2 4" id="KW-0863">Zinc-finger</keyword>
<dbReference type="STRING" id="568069.A0A1J1IPG9"/>
<dbReference type="InterPro" id="IPR011993">
    <property type="entry name" value="PH-like_dom_sf"/>
</dbReference>
<reference evidence="6 7" key="1">
    <citation type="submission" date="2015-04" db="EMBL/GenBank/DDBJ databases">
        <authorList>
            <person name="Syromyatnikov M.Y."/>
            <person name="Popov V.N."/>
        </authorList>
    </citation>
    <scope>NUCLEOTIDE SEQUENCE [LARGE SCALE GENOMIC DNA]</scope>
</reference>
<dbReference type="EMBL" id="CVRI01000055">
    <property type="protein sequence ID" value="CRL01444.1"/>
    <property type="molecule type" value="Genomic_DNA"/>
</dbReference>
<dbReference type="OrthoDB" id="3784at2759"/>
<dbReference type="SUPFAM" id="SSF50729">
    <property type="entry name" value="PH domain-like"/>
    <property type="match status" value="1"/>
</dbReference>
<protein>
    <submittedName>
        <fullName evidence="6">CLUMA_CG014491, isoform A</fullName>
    </submittedName>
</protein>
<dbReference type="InterPro" id="IPR001562">
    <property type="entry name" value="Znf_Btk_motif"/>
</dbReference>
<dbReference type="SMART" id="SM00233">
    <property type="entry name" value="PH"/>
    <property type="match status" value="1"/>
</dbReference>
<keyword evidence="7" id="KW-1185">Reference proteome</keyword>
<evidence type="ECO:0000313" key="7">
    <source>
        <dbReference type="Proteomes" id="UP000183832"/>
    </source>
</evidence>
<dbReference type="InterPro" id="IPR001849">
    <property type="entry name" value="PH_domain"/>
</dbReference>
<feature type="non-terminal residue" evidence="6">
    <location>
        <position position="177"/>
    </location>
</feature>
<gene>
    <name evidence="6" type="ORF">CLUMA_CG014491</name>
</gene>
<dbReference type="Pfam" id="PF00779">
    <property type="entry name" value="BTK"/>
    <property type="match status" value="1"/>
</dbReference>
<evidence type="ECO:0000256" key="2">
    <source>
        <dbReference type="ARBA" id="ARBA00022771"/>
    </source>
</evidence>
<dbReference type="GO" id="GO:0008270">
    <property type="term" value="F:zinc ion binding"/>
    <property type="evidence" value="ECO:0007669"/>
    <property type="project" value="UniProtKB-KW"/>
</dbReference>
<feature type="domain" description="PH" evidence="5">
    <location>
        <begin position="6"/>
        <end position="131"/>
    </location>
</feature>
<dbReference type="Proteomes" id="UP000183832">
    <property type="component" value="Unassembled WGS sequence"/>
</dbReference>
<dbReference type="PROSITE" id="PS51113">
    <property type="entry name" value="ZF_BTK"/>
    <property type="match status" value="1"/>
</dbReference>
<organism evidence="6 7">
    <name type="scientific">Clunio marinus</name>
    <dbReference type="NCBI Taxonomy" id="568069"/>
    <lineage>
        <taxon>Eukaryota</taxon>
        <taxon>Metazoa</taxon>
        <taxon>Ecdysozoa</taxon>
        <taxon>Arthropoda</taxon>
        <taxon>Hexapoda</taxon>
        <taxon>Insecta</taxon>
        <taxon>Pterygota</taxon>
        <taxon>Neoptera</taxon>
        <taxon>Endopterygota</taxon>
        <taxon>Diptera</taxon>
        <taxon>Nematocera</taxon>
        <taxon>Chironomoidea</taxon>
        <taxon>Chironomidae</taxon>
        <taxon>Clunio</taxon>
    </lineage>
</organism>
<evidence type="ECO:0000256" key="1">
    <source>
        <dbReference type="ARBA" id="ARBA00022723"/>
    </source>
</evidence>
<evidence type="ECO:0000259" key="5">
    <source>
        <dbReference type="PROSITE" id="PS50003"/>
    </source>
</evidence>